<feature type="compositionally biased region" description="Low complexity" evidence="1">
    <location>
        <begin position="327"/>
        <end position="336"/>
    </location>
</feature>
<dbReference type="EMBL" id="QEAM01000559">
    <property type="protein sequence ID" value="TPX38838.1"/>
    <property type="molecule type" value="Genomic_DNA"/>
</dbReference>
<feature type="compositionally biased region" description="Polar residues" evidence="1">
    <location>
        <begin position="145"/>
        <end position="160"/>
    </location>
</feature>
<dbReference type="Proteomes" id="UP000317494">
    <property type="component" value="Unassembled WGS sequence"/>
</dbReference>
<feature type="region of interest" description="Disordered" evidence="1">
    <location>
        <begin position="201"/>
        <end position="265"/>
    </location>
</feature>
<name>A0A507CGW1_9FUNG</name>
<feature type="domain" description="Velvet" evidence="2">
    <location>
        <begin position="45"/>
        <end position="502"/>
    </location>
</feature>
<comment type="caution">
    <text evidence="3">The sequence shown here is derived from an EMBL/GenBank/DDBJ whole genome shotgun (WGS) entry which is preliminary data.</text>
</comment>
<sequence>MTKTSSKQSDMSDMEPCDGSGGSTQEEAVVTPPPATEAVAQQEHPSTESMLTKTLRIIQEPIYTYASNDLSSPQRLHSSLVVNLEIVDSNGDDNLSRIGLPGIFLGCLGLWDKEGKIRLDVCDELPGFNKGSQSSGDSYGAGGEMSTSPTTNGSIRSTSSYTRCTLVREGSECSVKSRGESGQSRYGAGQLSVPTAASIMQSNPWRGQPPPLIPASQSSTERRRFSSGSATSLPPSIIMPQRPDESSQLRRRNSLPSNVATFPNSPSTYYDAAGESLSLQWPPPVSAPACVAALLATSLKLDIPITLSPPQSQQTTPPPASDKVPLSTSSFGSSSSQVYRHQKATQHQVQQELVILQQLHEETQQLLSHQQETQTKEEEKRRVSSGASVSGSRESEADKWLISDCVRSLSYIDSEYADESVPEGLYFVFPELCISRPGEYLLEMQLWELGSEDTPTDSGTMITSAAASSTDSRPTNSPPSSPTVTIASDTSSTSSSVNPPSVALSDIDASLIRMGLIPAATPGDEK</sequence>
<accession>A0A507CGW1</accession>
<feature type="region of interest" description="Disordered" evidence="1">
    <location>
        <begin position="365"/>
        <end position="390"/>
    </location>
</feature>
<dbReference type="VEuPathDB" id="FungiDB:SeMB42_g06992"/>
<protein>
    <recommendedName>
        <fullName evidence="2">Velvet domain-containing protein</fullName>
    </recommendedName>
</protein>
<dbReference type="InterPro" id="IPR037525">
    <property type="entry name" value="Velvet_dom"/>
</dbReference>
<feature type="compositionally biased region" description="Polar residues" evidence="1">
    <location>
        <begin position="456"/>
        <end position="467"/>
    </location>
</feature>
<evidence type="ECO:0000259" key="2">
    <source>
        <dbReference type="PROSITE" id="PS51821"/>
    </source>
</evidence>
<dbReference type="Gene3D" id="2.60.40.3960">
    <property type="entry name" value="Velvet domain"/>
    <property type="match status" value="1"/>
</dbReference>
<dbReference type="InterPro" id="IPR038491">
    <property type="entry name" value="Velvet_dom_sf"/>
</dbReference>
<gene>
    <name evidence="4" type="ORF">SeLEV6574_g07582</name>
    <name evidence="3" type="ORF">SeMB42_g06992</name>
</gene>
<feature type="region of interest" description="Disordered" evidence="1">
    <location>
        <begin position="1"/>
        <end position="48"/>
    </location>
</feature>
<organism evidence="3 5">
    <name type="scientific">Synchytrium endobioticum</name>
    <dbReference type="NCBI Taxonomy" id="286115"/>
    <lineage>
        <taxon>Eukaryota</taxon>
        <taxon>Fungi</taxon>
        <taxon>Fungi incertae sedis</taxon>
        <taxon>Chytridiomycota</taxon>
        <taxon>Chytridiomycota incertae sedis</taxon>
        <taxon>Chytridiomycetes</taxon>
        <taxon>Synchytriales</taxon>
        <taxon>Synchytriaceae</taxon>
        <taxon>Synchytrium</taxon>
    </lineage>
</organism>
<feature type="region of interest" description="Disordered" evidence="1">
    <location>
        <begin position="452"/>
        <end position="502"/>
    </location>
</feature>
<reference evidence="5 6" key="1">
    <citation type="journal article" date="2019" name="Sci. Rep.">
        <title>Comparative genomics of chytrid fungi reveal insights into the obligate biotrophic and pathogenic lifestyle of Synchytrium endobioticum.</title>
        <authorList>
            <person name="van de Vossenberg B.T.L.H."/>
            <person name="Warris S."/>
            <person name="Nguyen H.D.T."/>
            <person name="van Gent-Pelzer M.P.E."/>
            <person name="Joly D.L."/>
            <person name="van de Geest H.C."/>
            <person name="Bonants P.J.M."/>
            <person name="Smith D.S."/>
            <person name="Levesque C.A."/>
            <person name="van der Lee T.A.J."/>
        </authorList>
    </citation>
    <scope>NUCLEOTIDE SEQUENCE [LARGE SCALE GENOMIC DNA]</scope>
    <source>
        <strain evidence="4 6">LEV6574</strain>
        <strain evidence="3 5">MB42</strain>
    </source>
</reference>
<keyword evidence="5" id="KW-1185">Reference proteome</keyword>
<evidence type="ECO:0000313" key="6">
    <source>
        <dbReference type="Proteomes" id="UP000320475"/>
    </source>
</evidence>
<evidence type="ECO:0000313" key="4">
    <source>
        <dbReference type="EMBL" id="TPX38838.1"/>
    </source>
</evidence>
<evidence type="ECO:0000313" key="3">
    <source>
        <dbReference type="EMBL" id="TPX36875.1"/>
    </source>
</evidence>
<proteinExistence type="predicted"/>
<dbReference type="AlphaFoldDB" id="A0A507CGW1"/>
<evidence type="ECO:0000256" key="1">
    <source>
        <dbReference type="SAM" id="MobiDB-lite"/>
    </source>
</evidence>
<dbReference type="PROSITE" id="PS51821">
    <property type="entry name" value="VELVET"/>
    <property type="match status" value="1"/>
</dbReference>
<feature type="region of interest" description="Disordered" evidence="1">
    <location>
        <begin position="130"/>
        <end position="160"/>
    </location>
</feature>
<feature type="compositionally biased region" description="Low complexity" evidence="1">
    <location>
        <begin position="482"/>
        <end position="502"/>
    </location>
</feature>
<feature type="compositionally biased region" description="Polar residues" evidence="1">
    <location>
        <begin position="254"/>
        <end position="265"/>
    </location>
</feature>
<dbReference type="Proteomes" id="UP000320475">
    <property type="component" value="Unassembled WGS sequence"/>
</dbReference>
<dbReference type="Pfam" id="PF11754">
    <property type="entry name" value="Velvet"/>
    <property type="match status" value="1"/>
</dbReference>
<feature type="region of interest" description="Disordered" evidence="1">
    <location>
        <begin position="307"/>
        <end position="343"/>
    </location>
</feature>
<feature type="compositionally biased region" description="Polar residues" evidence="1">
    <location>
        <begin position="1"/>
        <end position="11"/>
    </location>
</feature>
<evidence type="ECO:0000313" key="5">
    <source>
        <dbReference type="Proteomes" id="UP000317494"/>
    </source>
</evidence>
<dbReference type="EMBL" id="QEAN01000440">
    <property type="protein sequence ID" value="TPX36875.1"/>
    <property type="molecule type" value="Genomic_DNA"/>
</dbReference>